<proteinExistence type="predicted"/>
<evidence type="ECO:0000256" key="1">
    <source>
        <dbReference type="SAM" id="SignalP"/>
    </source>
</evidence>
<gene>
    <name evidence="3" type="ORF">IX84_18680</name>
</gene>
<reference evidence="3 4" key="1">
    <citation type="journal article" date="2014" name="Int. J. Syst. Evol. Microbiol.">
        <title>Phaeodactylibacter xiamenensis gen. nov., sp. nov., a member of the family Saprospiraceae isolated from the marine alga Phaeodactylum tricornutum.</title>
        <authorList>
            <person name="Chen Z.Jr."/>
            <person name="Lei X."/>
            <person name="Lai Q."/>
            <person name="Li Y."/>
            <person name="Zhang B."/>
            <person name="Zhang J."/>
            <person name="Zhang H."/>
            <person name="Yang L."/>
            <person name="Zheng W."/>
            <person name="Tian Y."/>
            <person name="Yu Z."/>
            <person name="Xu H.Jr."/>
            <person name="Zheng T."/>
        </authorList>
    </citation>
    <scope>NUCLEOTIDE SEQUENCE [LARGE SCALE GENOMIC DNA]</scope>
    <source>
        <strain evidence="3 4">KD52</strain>
    </source>
</reference>
<keyword evidence="4" id="KW-1185">Reference proteome</keyword>
<dbReference type="EMBL" id="JPOS01000039">
    <property type="protein sequence ID" value="KGE87041.1"/>
    <property type="molecule type" value="Genomic_DNA"/>
</dbReference>
<name>A0A098S4R5_9BACT</name>
<dbReference type="AlphaFoldDB" id="A0A098S4R5"/>
<keyword evidence="1" id="KW-0732">Signal</keyword>
<evidence type="ECO:0000313" key="4">
    <source>
        <dbReference type="Proteomes" id="UP000029736"/>
    </source>
</evidence>
<dbReference type="RefSeq" id="WP_044223707.1">
    <property type="nucleotide sequence ID" value="NZ_JBKAGJ010000008.1"/>
</dbReference>
<feature type="chain" id="PRO_5001947865" description="Lipocalin-like domain-containing protein" evidence="1">
    <location>
        <begin position="24"/>
        <end position="118"/>
    </location>
</feature>
<dbReference type="Pfam" id="PF13648">
    <property type="entry name" value="Lipocalin_4"/>
    <property type="match status" value="1"/>
</dbReference>
<feature type="signal peptide" evidence="1">
    <location>
        <begin position="1"/>
        <end position="23"/>
    </location>
</feature>
<evidence type="ECO:0000259" key="2">
    <source>
        <dbReference type="Pfam" id="PF13648"/>
    </source>
</evidence>
<sequence>MKYLPLLLPLFFLFACTDSGSDAQITGTWQGVSWIVNGETSGRNANQVTFTFEPTGTYTGAFGTQEEAGTYRVEGNKLYTHAEGQAEKMVEVAVSGADTLRMNMNRAGTPEELVLVKE</sequence>
<feature type="domain" description="Lipocalin-like" evidence="2">
    <location>
        <begin position="25"/>
        <end position="100"/>
    </location>
</feature>
<protein>
    <recommendedName>
        <fullName evidence="2">Lipocalin-like domain-containing protein</fullName>
    </recommendedName>
</protein>
<evidence type="ECO:0000313" key="3">
    <source>
        <dbReference type="EMBL" id="KGE87041.1"/>
    </source>
</evidence>
<dbReference type="PROSITE" id="PS51257">
    <property type="entry name" value="PROKAR_LIPOPROTEIN"/>
    <property type="match status" value="1"/>
</dbReference>
<dbReference type="InterPro" id="IPR024311">
    <property type="entry name" value="Lipocalin-like"/>
</dbReference>
<organism evidence="3 4">
    <name type="scientific">Phaeodactylibacter xiamenensis</name>
    <dbReference type="NCBI Taxonomy" id="1524460"/>
    <lineage>
        <taxon>Bacteria</taxon>
        <taxon>Pseudomonadati</taxon>
        <taxon>Bacteroidota</taxon>
        <taxon>Saprospiria</taxon>
        <taxon>Saprospirales</taxon>
        <taxon>Haliscomenobacteraceae</taxon>
        <taxon>Phaeodactylibacter</taxon>
    </lineage>
</organism>
<accession>A0A098S4R5</accession>
<dbReference type="Proteomes" id="UP000029736">
    <property type="component" value="Unassembled WGS sequence"/>
</dbReference>
<comment type="caution">
    <text evidence="3">The sequence shown here is derived from an EMBL/GenBank/DDBJ whole genome shotgun (WGS) entry which is preliminary data.</text>
</comment>
<dbReference type="OrthoDB" id="1139191at2"/>